<dbReference type="AlphaFoldDB" id="A0A3R9EZF1"/>
<sequence length="129" mass="13966">MTEPSHIVKMAMLQAMVANLDQGEGHATMVYFDGVRPTSEEVAADPSARLVTLTLPKPCVKQVNENSIELHSSDAAMAIKTATATWARLFNSAGQAVIDMDMGVEIQLDSYEIVLGSTQQLDAIFIEPE</sequence>
<comment type="caution">
    <text evidence="1">The sequence shown here is derived from an EMBL/GenBank/DDBJ whole genome shotgun (WGS) entry which is preliminary data.</text>
</comment>
<protein>
    <submittedName>
        <fullName evidence="1">Uncharacterized protein</fullName>
    </submittedName>
</protein>
<reference evidence="1 2" key="1">
    <citation type="submission" date="2018-10" db="EMBL/GenBank/DDBJ databases">
        <title>Transmission dynamics of multidrug resistant bacteria on intensive care unit surfaces.</title>
        <authorList>
            <person name="D'Souza A.W."/>
            <person name="Potter R.F."/>
            <person name="Wallace M."/>
            <person name="Shupe A."/>
            <person name="Patel S."/>
            <person name="Sun S."/>
            <person name="Gul D."/>
            <person name="Kwon J.H."/>
            <person name="Andleeb S."/>
            <person name="Burnham C.-A.D."/>
            <person name="Dantas G."/>
        </authorList>
    </citation>
    <scope>NUCLEOTIDE SEQUENCE [LARGE SCALE GENOMIC DNA]</scope>
    <source>
        <strain evidence="1 2">AJ_385</strain>
    </source>
</reference>
<organism evidence="1 2">
    <name type="scientific">Acinetobacter johnsonii</name>
    <dbReference type="NCBI Taxonomy" id="40214"/>
    <lineage>
        <taxon>Bacteria</taxon>
        <taxon>Pseudomonadati</taxon>
        <taxon>Pseudomonadota</taxon>
        <taxon>Gammaproteobacteria</taxon>
        <taxon>Moraxellales</taxon>
        <taxon>Moraxellaceae</taxon>
        <taxon>Acinetobacter</taxon>
    </lineage>
</organism>
<name>A0A3R9EZF1_ACIJO</name>
<evidence type="ECO:0000313" key="1">
    <source>
        <dbReference type="EMBL" id="RSE25149.1"/>
    </source>
</evidence>
<dbReference type="Proteomes" id="UP000277537">
    <property type="component" value="Unassembled WGS sequence"/>
</dbReference>
<dbReference type="EMBL" id="RHXE01000007">
    <property type="protein sequence ID" value="RSE25149.1"/>
    <property type="molecule type" value="Genomic_DNA"/>
</dbReference>
<gene>
    <name evidence="1" type="ORF">EGT73_05365</name>
</gene>
<evidence type="ECO:0000313" key="2">
    <source>
        <dbReference type="Proteomes" id="UP000277537"/>
    </source>
</evidence>
<accession>A0A3R9EZF1</accession>
<proteinExistence type="predicted"/>
<dbReference type="RefSeq" id="WP_125273699.1">
    <property type="nucleotide sequence ID" value="NZ_RHXE01000007.1"/>
</dbReference>